<reference evidence="2 3" key="1">
    <citation type="journal article" date="2017" name="Nat. Commun.">
        <title>Genome assembly with in vitro proximity ligation data and whole-genome triplication in lettuce.</title>
        <authorList>
            <person name="Reyes-Chin-Wo S."/>
            <person name="Wang Z."/>
            <person name="Yang X."/>
            <person name="Kozik A."/>
            <person name="Arikit S."/>
            <person name="Song C."/>
            <person name="Xia L."/>
            <person name="Froenicke L."/>
            <person name="Lavelle D.O."/>
            <person name="Truco M.J."/>
            <person name="Xia R."/>
            <person name="Zhu S."/>
            <person name="Xu C."/>
            <person name="Xu H."/>
            <person name="Xu X."/>
            <person name="Cox K."/>
            <person name="Korf I."/>
            <person name="Meyers B.C."/>
            <person name="Michelmore R.W."/>
        </authorList>
    </citation>
    <scope>NUCLEOTIDE SEQUENCE [LARGE SCALE GENOMIC DNA]</scope>
    <source>
        <strain evidence="3">cv. Salinas</strain>
        <tissue evidence="2">Seedlings</tissue>
    </source>
</reference>
<name>A0A9R1VM83_LACSA</name>
<sequence length="209" mass="23177">MCRLFGLKNKVLVIGTTSLNLAEFAFAAEEKDFDLTIPLTIPCGATEPRPSLHIQLSLMELRGDQEPLEATQSQSQTSETSSGEKDELSTLKAGLRKVKIFTEYVSTRRGKKTSREDDQESRSKEESLEGSEEGESNEVKEEEDDAAAFRKSFSYGTLAYANCSGGYLYEDGVYYSNQNHKSDQNDDSVSTTSVSEAYVVQNPKRSILP</sequence>
<gene>
    <name evidence="2" type="ORF">LSAT_V11C400206930</name>
</gene>
<organism evidence="2 3">
    <name type="scientific">Lactuca sativa</name>
    <name type="common">Garden lettuce</name>
    <dbReference type="NCBI Taxonomy" id="4236"/>
    <lineage>
        <taxon>Eukaryota</taxon>
        <taxon>Viridiplantae</taxon>
        <taxon>Streptophyta</taxon>
        <taxon>Embryophyta</taxon>
        <taxon>Tracheophyta</taxon>
        <taxon>Spermatophyta</taxon>
        <taxon>Magnoliopsida</taxon>
        <taxon>eudicotyledons</taxon>
        <taxon>Gunneridae</taxon>
        <taxon>Pentapetalae</taxon>
        <taxon>asterids</taxon>
        <taxon>campanulids</taxon>
        <taxon>Asterales</taxon>
        <taxon>Asteraceae</taxon>
        <taxon>Cichorioideae</taxon>
        <taxon>Cichorieae</taxon>
        <taxon>Lactucinae</taxon>
        <taxon>Lactuca</taxon>
    </lineage>
</organism>
<evidence type="ECO:0000313" key="2">
    <source>
        <dbReference type="EMBL" id="KAJ0208835.1"/>
    </source>
</evidence>
<feature type="compositionally biased region" description="Basic and acidic residues" evidence="1">
    <location>
        <begin position="113"/>
        <end position="127"/>
    </location>
</feature>
<keyword evidence="3" id="KW-1185">Reference proteome</keyword>
<proteinExistence type="predicted"/>
<accession>A0A9R1VM83</accession>
<dbReference type="EMBL" id="NBSK02000004">
    <property type="protein sequence ID" value="KAJ0208835.1"/>
    <property type="molecule type" value="Genomic_DNA"/>
</dbReference>
<dbReference type="AlphaFoldDB" id="A0A9R1VM83"/>
<feature type="compositionally biased region" description="Low complexity" evidence="1">
    <location>
        <begin position="71"/>
        <end position="81"/>
    </location>
</feature>
<protein>
    <submittedName>
        <fullName evidence="2">Uncharacterized protein</fullName>
    </submittedName>
</protein>
<dbReference type="Proteomes" id="UP000235145">
    <property type="component" value="Unassembled WGS sequence"/>
</dbReference>
<evidence type="ECO:0000256" key="1">
    <source>
        <dbReference type="SAM" id="MobiDB-lite"/>
    </source>
</evidence>
<dbReference type="PANTHER" id="PTHR31182:SF15">
    <property type="entry name" value="F26K24.5 PROTEIN"/>
    <property type="match status" value="1"/>
</dbReference>
<feature type="region of interest" description="Disordered" evidence="1">
    <location>
        <begin position="177"/>
        <end position="209"/>
    </location>
</feature>
<feature type="compositionally biased region" description="Acidic residues" evidence="1">
    <location>
        <begin position="128"/>
        <end position="145"/>
    </location>
</feature>
<comment type="caution">
    <text evidence="2">The sequence shown here is derived from an EMBL/GenBank/DDBJ whole genome shotgun (WGS) entry which is preliminary data.</text>
</comment>
<evidence type="ECO:0000313" key="3">
    <source>
        <dbReference type="Proteomes" id="UP000235145"/>
    </source>
</evidence>
<feature type="region of interest" description="Disordered" evidence="1">
    <location>
        <begin position="66"/>
        <end position="89"/>
    </location>
</feature>
<feature type="region of interest" description="Disordered" evidence="1">
    <location>
        <begin position="108"/>
        <end position="145"/>
    </location>
</feature>
<dbReference type="PANTHER" id="PTHR31182">
    <property type="entry name" value="C2 NT-TYPE DOMAIN-CONTAINING PROTEIN"/>
    <property type="match status" value="1"/>
</dbReference>